<comment type="caution">
    <text evidence="2">The sequence shown here is derived from an EMBL/GenBank/DDBJ whole genome shotgun (WGS) entry which is preliminary data.</text>
</comment>
<reference evidence="2" key="1">
    <citation type="submission" date="2021-08" db="EMBL/GenBank/DDBJ databases">
        <title>WGS assembly of Ceratopteris richardii.</title>
        <authorList>
            <person name="Marchant D.B."/>
            <person name="Chen G."/>
            <person name="Jenkins J."/>
            <person name="Shu S."/>
            <person name="Leebens-Mack J."/>
            <person name="Grimwood J."/>
            <person name="Schmutz J."/>
            <person name="Soltis P."/>
            <person name="Soltis D."/>
            <person name="Chen Z.-H."/>
        </authorList>
    </citation>
    <scope>NUCLEOTIDE SEQUENCE</scope>
    <source>
        <strain evidence="2">Whitten #5841</strain>
        <tissue evidence="2">Leaf</tissue>
    </source>
</reference>
<evidence type="ECO:0000313" key="2">
    <source>
        <dbReference type="EMBL" id="KAH7291602.1"/>
    </source>
</evidence>
<dbReference type="OrthoDB" id="1422400at2759"/>
<protein>
    <recommendedName>
        <fullName evidence="1">LRAT domain-containing protein</fullName>
    </recommendedName>
</protein>
<keyword evidence="3" id="KW-1185">Reference proteome</keyword>
<gene>
    <name evidence="2" type="ORF">KP509_29G023700</name>
</gene>
<accession>A0A8T2R5E2</accession>
<proteinExistence type="predicted"/>
<dbReference type="EMBL" id="CM035434">
    <property type="protein sequence ID" value="KAH7291602.1"/>
    <property type="molecule type" value="Genomic_DNA"/>
</dbReference>
<organism evidence="2 3">
    <name type="scientific">Ceratopteris richardii</name>
    <name type="common">Triangle waterfern</name>
    <dbReference type="NCBI Taxonomy" id="49495"/>
    <lineage>
        <taxon>Eukaryota</taxon>
        <taxon>Viridiplantae</taxon>
        <taxon>Streptophyta</taxon>
        <taxon>Embryophyta</taxon>
        <taxon>Tracheophyta</taxon>
        <taxon>Polypodiopsida</taxon>
        <taxon>Polypodiidae</taxon>
        <taxon>Polypodiales</taxon>
        <taxon>Pteridineae</taxon>
        <taxon>Pteridaceae</taxon>
        <taxon>Parkerioideae</taxon>
        <taxon>Ceratopteris</taxon>
    </lineage>
</organism>
<name>A0A8T2R5E2_CERRI</name>
<dbReference type="PROSITE" id="PS51934">
    <property type="entry name" value="LRAT"/>
    <property type="match status" value="1"/>
</dbReference>
<dbReference type="PANTHER" id="PTHR46137">
    <property type="entry name" value="OS05G0310600 PROTEIN"/>
    <property type="match status" value="1"/>
</dbReference>
<dbReference type="Pfam" id="PF04970">
    <property type="entry name" value="LRAT"/>
    <property type="match status" value="1"/>
</dbReference>
<dbReference type="InterPro" id="IPR007053">
    <property type="entry name" value="LRAT_dom"/>
</dbReference>
<dbReference type="PANTHER" id="PTHR46137:SF3">
    <property type="entry name" value="OS05G0310600 PROTEIN"/>
    <property type="match status" value="1"/>
</dbReference>
<dbReference type="Proteomes" id="UP000825935">
    <property type="component" value="Chromosome 29"/>
</dbReference>
<feature type="domain" description="LRAT" evidence="1">
    <location>
        <begin position="1"/>
        <end position="131"/>
    </location>
</feature>
<dbReference type="Gene3D" id="3.90.1720.10">
    <property type="entry name" value="endopeptidase domain like (from Nostoc punctiforme)"/>
    <property type="match status" value="1"/>
</dbReference>
<sequence length="212" mass="22714">MEGDELTGTVLDKIGSINGSVPSYVPTPCAECGEESGSSRGAKRSGVICSCMKCFLAGGHLYSYDYGTSAVNFLLNLRSGTCTLALSDPPEQVLNRANYLLHNGFKCYNLFKSNCEDFAMYCKTGLFVVRGNTVGGSGQAATVVGAPVALVMASPLYVAGPWGMAVMSLGMYSLSRYVVDIKNRPGVRKIPVEDLVTIVKVAMTDYDRTEER</sequence>
<evidence type="ECO:0000259" key="1">
    <source>
        <dbReference type="PROSITE" id="PS51934"/>
    </source>
</evidence>
<evidence type="ECO:0000313" key="3">
    <source>
        <dbReference type="Proteomes" id="UP000825935"/>
    </source>
</evidence>
<dbReference type="AlphaFoldDB" id="A0A8T2R5E2"/>